<evidence type="ECO:0000256" key="2">
    <source>
        <dbReference type="ARBA" id="ARBA00010992"/>
    </source>
</evidence>
<feature type="transmembrane region" description="Helical" evidence="10">
    <location>
        <begin position="438"/>
        <end position="459"/>
    </location>
</feature>
<dbReference type="PANTHER" id="PTHR48020">
    <property type="entry name" value="PROTON MYO-INOSITOL COTRANSPORTER"/>
    <property type="match status" value="1"/>
</dbReference>
<dbReference type="GO" id="GO:0016020">
    <property type="term" value="C:membrane"/>
    <property type="evidence" value="ECO:0007669"/>
    <property type="project" value="UniProtKB-SubCell"/>
</dbReference>
<feature type="transmembrane region" description="Helical" evidence="10">
    <location>
        <begin position="278"/>
        <end position="301"/>
    </location>
</feature>
<feature type="transmembrane region" description="Helical" evidence="10">
    <location>
        <begin position="536"/>
        <end position="554"/>
    </location>
</feature>
<dbReference type="PRINTS" id="PR00171">
    <property type="entry name" value="SUGRTRNSPORT"/>
</dbReference>
<dbReference type="NCBIfam" id="TIGR00879">
    <property type="entry name" value="SP"/>
    <property type="match status" value="1"/>
</dbReference>
<gene>
    <name evidence="12" type="ORF">EXIGLDRAFT_828489</name>
</gene>
<keyword evidence="3 8" id="KW-0813">Transport</keyword>
<dbReference type="InterPro" id="IPR005829">
    <property type="entry name" value="Sugar_transporter_CS"/>
</dbReference>
<dbReference type="PROSITE" id="PS50850">
    <property type="entry name" value="MFS"/>
    <property type="match status" value="1"/>
</dbReference>
<dbReference type="InParanoid" id="A0A165QHV6"/>
<dbReference type="InterPro" id="IPR005828">
    <property type="entry name" value="MFS_sugar_transport-like"/>
</dbReference>
<dbReference type="Proteomes" id="UP000077266">
    <property type="component" value="Unassembled WGS sequence"/>
</dbReference>
<accession>A0A165QHV6</accession>
<keyword evidence="5 10" id="KW-1133">Transmembrane helix</keyword>
<evidence type="ECO:0000256" key="7">
    <source>
        <dbReference type="ARBA" id="ARBA00049119"/>
    </source>
</evidence>
<comment type="subcellular location">
    <subcellularLocation>
        <location evidence="1">Membrane</location>
        <topology evidence="1">Multi-pass membrane protein</topology>
    </subcellularLocation>
</comment>
<evidence type="ECO:0000256" key="3">
    <source>
        <dbReference type="ARBA" id="ARBA00022448"/>
    </source>
</evidence>
<feature type="domain" description="Major facilitator superfamily (MFS) profile" evidence="11">
    <location>
        <begin position="114"/>
        <end position="558"/>
    </location>
</feature>
<evidence type="ECO:0000256" key="1">
    <source>
        <dbReference type="ARBA" id="ARBA00004141"/>
    </source>
</evidence>
<feature type="transmembrane region" description="Helical" evidence="10">
    <location>
        <begin position="215"/>
        <end position="238"/>
    </location>
</feature>
<keyword evidence="6 10" id="KW-0472">Membrane</keyword>
<feature type="transmembrane region" description="Helical" evidence="10">
    <location>
        <begin position="159"/>
        <end position="180"/>
    </location>
</feature>
<dbReference type="Pfam" id="PF00083">
    <property type="entry name" value="Sugar_tr"/>
    <property type="match status" value="1"/>
</dbReference>
<dbReference type="InterPro" id="IPR050814">
    <property type="entry name" value="Myo-inositol_Transporter"/>
</dbReference>
<dbReference type="InterPro" id="IPR020846">
    <property type="entry name" value="MFS_dom"/>
</dbReference>
<dbReference type="GO" id="GO:0015791">
    <property type="term" value="P:polyol transmembrane transport"/>
    <property type="evidence" value="ECO:0007669"/>
    <property type="project" value="UniProtKB-ARBA"/>
</dbReference>
<protein>
    <recommendedName>
        <fullName evidence="11">Major facilitator superfamily (MFS) profile domain-containing protein</fullName>
    </recommendedName>
</protein>
<feature type="transmembrane region" description="Helical" evidence="10">
    <location>
        <begin position="405"/>
        <end position="426"/>
    </location>
</feature>
<feature type="region of interest" description="Disordered" evidence="9">
    <location>
        <begin position="624"/>
        <end position="643"/>
    </location>
</feature>
<dbReference type="EMBL" id="KV425883">
    <property type="protein sequence ID" value="KZW03643.1"/>
    <property type="molecule type" value="Genomic_DNA"/>
</dbReference>
<feature type="transmembrane region" description="Helical" evidence="10">
    <location>
        <begin position="504"/>
        <end position="530"/>
    </location>
</feature>
<evidence type="ECO:0000313" key="12">
    <source>
        <dbReference type="EMBL" id="KZW03643.1"/>
    </source>
</evidence>
<dbReference type="GO" id="GO:0022857">
    <property type="term" value="F:transmembrane transporter activity"/>
    <property type="evidence" value="ECO:0007669"/>
    <property type="project" value="InterPro"/>
</dbReference>
<keyword evidence="4 10" id="KW-0812">Transmembrane</keyword>
<dbReference type="SUPFAM" id="SSF103473">
    <property type="entry name" value="MFS general substrate transporter"/>
    <property type="match status" value="1"/>
</dbReference>
<feature type="transmembrane region" description="Helical" evidence="10">
    <location>
        <begin position="192"/>
        <end position="209"/>
    </location>
</feature>
<dbReference type="FunFam" id="1.20.1250.20:FF:000100">
    <property type="entry name" value="MFS sugar transporter, putative"/>
    <property type="match status" value="1"/>
</dbReference>
<dbReference type="InterPro" id="IPR036259">
    <property type="entry name" value="MFS_trans_sf"/>
</dbReference>
<dbReference type="PROSITE" id="PS00217">
    <property type="entry name" value="SUGAR_TRANSPORT_2"/>
    <property type="match status" value="1"/>
</dbReference>
<dbReference type="InterPro" id="IPR003663">
    <property type="entry name" value="Sugar/inositol_transpt"/>
</dbReference>
<comment type="catalytic activity">
    <reaction evidence="7">
        <text>myo-inositol(out) + H(+)(out) = myo-inositol(in) + H(+)(in)</text>
        <dbReference type="Rhea" id="RHEA:60364"/>
        <dbReference type="ChEBI" id="CHEBI:15378"/>
        <dbReference type="ChEBI" id="CHEBI:17268"/>
    </reaction>
</comment>
<evidence type="ECO:0000256" key="8">
    <source>
        <dbReference type="RuleBase" id="RU003346"/>
    </source>
</evidence>
<organism evidence="12 13">
    <name type="scientific">Exidia glandulosa HHB12029</name>
    <dbReference type="NCBI Taxonomy" id="1314781"/>
    <lineage>
        <taxon>Eukaryota</taxon>
        <taxon>Fungi</taxon>
        <taxon>Dikarya</taxon>
        <taxon>Basidiomycota</taxon>
        <taxon>Agaricomycotina</taxon>
        <taxon>Agaricomycetes</taxon>
        <taxon>Auriculariales</taxon>
        <taxon>Exidiaceae</taxon>
        <taxon>Exidia</taxon>
    </lineage>
</organism>
<evidence type="ECO:0000259" key="11">
    <source>
        <dbReference type="PROSITE" id="PS50850"/>
    </source>
</evidence>
<evidence type="ECO:0000256" key="10">
    <source>
        <dbReference type="SAM" id="Phobius"/>
    </source>
</evidence>
<feature type="transmembrane region" description="Helical" evidence="10">
    <location>
        <begin position="372"/>
        <end position="393"/>
    </location>
</feature>
<dbReference type="STRING" id="1314781.A0A165QHV6"/>
<proteinExistence type="inferred from homology"/>
<comment type="similarity">
    <text evidence="2 8">Belongs to the major facilitator superfamily. Sugar transporter (TC 2.A.1.1) family.</text>
</comment>
<sequence length="643" mass="71947">MTEKSDTASSKGELKNDVHIEKANPGEVSLVANLEALIRNPLAGIPREQLMRDVADFAKEHDLEDILPQLRTGALVAQSPHDLDSIPELEATDREHLVREHTHKWRLPRPLFLTIAICSIGAAVQGWDQTGSNGANISFPIAFGIGAPEGDPNYIRDRWIVGLVNSAPYIASSFLGCWLADPLNHFFGRRGTIFFSGVFCLLSVLGSAFTQTWEQLFICRLILGIGMGAKGSTVPIYAAENSPANVRGALVMSWQMWTAFGIFLGTCANLIVYNVGAIAWRLQLGSAFIPAVPLLIGIYFCPESPRWLIKKSRYRDAWKSLVRLRHTELQAARDLYYIHCQLEVERQYIGQGNFFTRFFELFTIPRVRRATLASFTVMLAQQMCGINIISFYSTTIFADAGADNLHALLGSFGFGLVNFVFSFPAFFTIDTYGRRNLLLFTFPNMAWSLLAAGFCFKIPRESTAHLGLIFFFVLVFAAFYSPGEGPVPFTYSAEVFPLSHREVGMAWAVATCLFWASVLSLSFPFILATFGSTGAFGFYAGLNVVALVMIFLFMPETKQRTLEELDYIFAVPTSKHMAYQTGTWLPWFVKRHILMDKSAKLKPLYQFDRTLQGDDVSEVIEHEHTPHAKSETVVSEKPHDEKL</sequence>
<dbReference type="OrthoDB" id="5290825at2759"/>
<dbReference type="PANTHER" id="PTHR48020:SF40">
    <property type="entry name" value="MAJOR FACILITATOR SUPERFAMILY (MFS) PROFILE DOMAIN-CONTAINING PROTEIN"/>
    <property type="match status" value="1"/>
</dbReference>
<reference evidence="12 13" key="1">
    <citation type="journal article" date="2016" name="Mol. Biol. Evol.">
        <title>Comparative Genomics of Early-Diverging Mushroom-Forming Fungi Provides Insights into the Origins of Lignocellulose Decay Capabilities.</title>
        <authorList>
            <person name="Nagy L.G."/>
            <person name="Riley R."/>
            <person name="Tritt A."/>
            <person name="Adam C."/>
            <person name="Daum C."/>
            <person name="Floudas D."/>
            <person name="Sun H."/>
            <person name="Yadav J.S."/>
            <person name="Pangilinan J."/>
            <person name="Larsson K.H."/>
            <person name="Matsuura K."/>
            <person name="Barry K."/>
            <person name="Labutti K."/>
            <person name="Kuo R."/>
            <person name="Ohm R.A."/>
            <person name="Bhattacharya S.S."/>
            <person name="Shirouzu T."/>
            <person name="Yoshinaga Y."/>
            <person name="Martin F.M."/>
            <person name="Grigoriev I.V."/>
            <person name="Hibbett D.S."/>
        </authorList>
    </citation>
    <scope>NUCLEOTIDE SEQUENCE [LARGE SCALE GENOMIC DNA]</scope>
    <source>
        <strain evidence="12 13">HHB12029</strain>
    </source>
</reference>
<evidence type="ECO:0000256" key="6">
    <source>
        <dbReference type="ARBA" id="ARBA00023136"/>
    </source>
</evidence>
<evidence type="ECO:0000313" key="13">
    <source>
        <dbReference type="Proteomes" id="UP000077266"/>
    </source>
</evidence>
<dbReference type="AlphaFoldDB" id="A0A165QHV6"/>
<feature type="transmembrane region" description="Helical" evidence="10">
    <location>
        <begin position="250"/>
        <end position="272"/>
    </location>
</feature>
<keyword evidence="13" id="KW-1185">Reference proteome</keyword>
<evidence type="ECO:0000256" key="4">
    <source>
        <dbReference type="ARBA" id="ARBA00022692"/>
    </source>
</evidence>
<feature type="transmembrane region" description="Helical" evidence="10">
    <location>
        <begin position="465"/>
        <end position="483"/>
    </location>
</feature>
<dbReference type="GO" id="GO:0015798">
    <property type="term" value="P:myo-inositol transport"/>
    <property type="evidence" value="ECO:0007669"/>
    <property type="project" value="UniProtKB-ARBA"/>
</dbReference>
<evidence type="ECO:0000256" key="9">
    <source>
        <dbReference type="SAM" id="MobiDB-lite"/>
    </source>
</evidence>
<evidence type="ECO:0000256" key="5">
    <source>
        <dbReference type="ARBA" id="ARBA00022989"/>
    </source>
</evidence>
<dbReference type="Gene3D" id="1.20.1250.20">
    <property type="entry name" value="MFS general substrate transporter like domains"/>
    <property type="match status" value="1"/>
</dbReference>
<name>A0A165QHV6_EXIGL</name>